<protein>
    <submittedName>
        <fullName evidence="5">High-affinity zinc uptake system binding-protein ZnuA</fullName>
    </submittedName>
</protein>
<dbReference type="Gene3D" id="3.40.50.1980">
    <property type="entry name" value="Nitrogenase molybdenum iron protein domain"/>
    <property type="match status" value="2"/>
</dbReference>
<evidence type="ECO:0000313" key="6">
    <source>
        <dbReference type="Proteomes" id="UP000239471"/>
    </source>
</evidence>
<keyword evidence="4" id="KW-0175">Coiled coil</keyword>
<evidence type="ECO:0000256" key="3">
    <source>
        <dbReference type="ARBA" id="ARBA00022729"/>
    </source>
</evidence>
<dbReference type="Proteomes" id="UP000239471">
    <property type="component" value="Unassembled WGS sequence"/>
</dbReference>
<dbReference type="GO" id="GO:0030001">
    <property type="term" value="P:metal ion transport"/>
    <property type="evidence" value="ECO:0007669"/>
    <property type="project" value="InterPro"/>
</dbReference>
<reference evidence="5 6" key="1">
    <citation type="submission" date="2018-03" db="EMBL/GenBank/DDBJ databases">
        <title>Genome sequence of Clostridium vincentii DSM 10228.</title>
        <authorList>
            <person name="Poehlein A."/>
            <person name="Daniel R."/>
        </authorList>
    </citation>
    <scope>NUCLEOTIDE SEQUENCE [LARGE SCALE GENOMIC DNA]</scope>
    <source>
        <strain evidence="5 6">DSM 10228</strain>
    </source>
</reference>
<dbReference type="PANTHER" id="PTHR42953">
    <property type="entry name" value="HIGH-AFFINITY ZINC UPTAKE SYSTEM PROTEIN ZNUA-RELATED"/>
    <property type="match status" value="1"/>
</dbReference>
<evidence type="ECO:0000256" key="2">
    <source>
        <dbReference type="ARBA" id="ARBA00022448"/>
    </source>
</evidence>
<proteinExistence type="inferred from homology"/>
<gene>
    <name evidence="5" type="primary">znuA_2</name>
    <name evidence="5" type="ORF">CLVI_15940</name>
</gene>
<dbReference type="GO" id="GO:0046872">
    <property type="term" value="F:metal ion binding"/>
    <property type="evidence" value="ECO:0007669"/>
    <property type="project" value="InterPro"/>
</dbReference>
<dbReference type="AlphaFoldDB" id="A0A2T0BFM5"/>
<feature type="coiled-coil region" evidence="4">
    <location>
        <begin position="182"/>
        <end position="209"/>
    </location>
</feature>
<accession>A0A2T0BFM5</accession>
<dbReference type="InterPro" id="IPR050492">
    <property type="entry name" value="Bact_metal-bind_prot9"/>
</dbReference>
<comment type="caution">
    <text evidence="5">The sequence shown here is derived from an EMBL/GenBank/DDBJ whole genome shotgun (WGS) entry which is preliminary data.</text>
</comment>
<sequence>MIDANDLHQIRGKMILKKLTTKMLGIVLASALIFTGCATDKKVEETPKDDKLTIVSSFYPMYISLLNIADGIENVEVKNMTEQTTGCLHDYSVTTENMKTLEDADVFVINGAGMESFMEKVTTEITDLKIVEASEGIELIKGDGEEGDNPHVWVSISENIKQVENMRDQLVEIDPDNGDKYKENADEYIEKLNIQKDKMHEELDNIKNKDIITFHEAFPYFAREFNLNIVGVIEREPGSEPDAKELQETIEKVKELKVKALFAEPQYPAKSAESIATETGTTVYTLDPAVTGTMDKDAYITIMENNLKVLKEALS</sequence>
<keyword evidence="2" id="KW-0813">Transport</keyword>
<dbReference type="PANTHER" id="PTHR42953:SF3">
    <property type="entry name" value="HIGH-AFFINITY ZINC UPTAKE SYSTEM PROTEIN ZNUA"/>
    <property type="match status" value="1"/>
</dbReference>
<dbReference type="EMBL" id="PVXQ01000014">
    <property type="protein sequence ID" value="PRR82627.1"/>
    <property type="molecule type" value="Genomic_DNA"/>
</dbReference>
<dbReference type="Pfam" id="PF01297">
    <property type="entry name" value="ZnuA"/>
    <property type="match status" value="1"/>
</dbReference>
<dbReference type="OrthoDB" id="9810636at2"/>
<organism evidence="5 6">
    <name type="scientific">Clostridium vincentii</name>
    <dbReference type="NCBI Taxonomy" id="52704"/>
    <lineage>
        <taxon>Bacteria</taxon>
        <taxon>Bacillati</taxon>
        <taxon>Bacillota</taxon>
        <taxon>Clostridia</taxon>
        <taxon>Eubacteriales</taxon>
        <taxon>Clostridiaceae</taxon>
        <taxon>Clostridium</taxon>
    </lineage>
</organism>
<evidence type="ECO:0000256" key="1">
    <source>
        <dbReference type="ARBA" id="ARBA00011028"/>
    </source>
</evidence>
<evidence type="ECO:0000313" key="5">
    <source>
        <dbReference type="EMBL" id="PRR82627.1"/>
    </source>
</evidence>
<keyword evidence="6" id="KW-1185">Reference proteome</keyword>
<evidence type="ECO:0000256" key="4">
    <source>
        <dbReference type="SAM" id="Coils"/>
    </source>
</evidence>
<dbReference type="SUPFAM" id="SSF53807">
    <property type="entry name" value="Helical backbone' metal receptor"/>
    <property type="match status" value="1"/>
</dbReference>
<keyword evidence="3" id="KW-0732">Signal</keyword>
<dbReference type="InterPro" id="IPR006127">
    <property type="entry name" value="ZnuA-like"/>
</dbReference>
<name>A0A2T0BFM5_9CLOT</name>
<comment type="similarity">
    <text evidence="1">Belongs to the bacterial solute-binding protein 9 family.</text>
</comment>